<evidence type="ECO:0000259" key="27">
    <source>
        <dbReference type="PROSITE" id="PS51352"/>
    </source>
</evidence>
<dbReference type="InterPro" id="IPR017937">
    <property type="entry name" value="Thioredoxin_CS"/>
</dbReference>
<evidence type="ECO:0000256" key="5">
    <source>
        <dbReference type="ARBA" id="ARBA00008025"/>
    </source>
</evidence>
<comment type="catalytic activity">
    <reaction evidence="1">
        <text>Catalyzes the rearrangement of -S-S- bonds in proteins.</text>
        <dbReference type="EC" id="5.3.4.1"/>
    </reaction>
</comment>
<dbReference type="InterPro" id="IPR051063">
    <property type="entry name" value="PDI"/>
</dbReference>
<dbReference type="CDD" id="cd03067">
    <property type="entry name" value="PDI_b_PDIR_N"/>
    <property type="match status" value="1"/>
</dbReference>
<dbReference type="EC" id="5.3.4.1" evidence="6"/>
<evidence type="ECO:0000256" key="2">
    <source>
        <dbReference type="ARBA" id="ARBA00003595"/>
    </source>
</evidence>
<evidence type="ECO:0000256" key="25">
    <source>
        <dbReference type="SAM" id="SignalP"/>
    </source>
</evidence>
<comment type="similarity">
    <text evidence="4">Belongs to the protein disulfide isomerase family.</text>
</comment>
<dbReference type="SUPFAM" id="SSF64356">
    <property type="entry name" value="SNARE-like"/>
    <property type="match status" value="1"/>
</dbReference>
<keyword evidence="19" id="KW-1015">Disulfide bond</keyword>
<evidence type="ECO:0000256" key="1">
    <source>
        <dbReference type="ARBA" id="ARBA00001182"/>
    </source>
</evidence>
<dbReference type="InterPro" id="IPR059071">
    <property type="entry name" value="SEC22a-c_C"/>
</dbReference>
<proteinExistence type="inferred from homology"/>
<keyword evidence="13" id="KW-0931">ER-Golgi transport</keyword>
<evidence type="ECO:0000313" key="28">
    <source>
        <dbReference type="EMBL" id="MXQ90345.1"/>
    </source>
</evidence>
<sequence>MARVVPAWLLLPLAVWVVLPTWLSSAKFSSLIERISDPKDLKKLLRTRNNVLVLYSKSEAAAESHLKLLSTVAQAVKGQGTICWVDCGDAESRKLCKKMKVDLSAKDKKVELFHYQDGAFHTEYNRAVTFKSIVAFLKDPKGPPLWEEDPGAKDVVHIDNEKDFRRLLKKEEKPTLMMFYAPWCSVCKRIMPHFQKAATQLRGQFVLAGMNVYPSEFENIKEEYSVRGYPTICYFEKGRFLFQYDSYGSTAEDIVEWLKNPQPPQPQVPETPWADEGGSVYHLSDEDFDQFVKEHSSVLVMFHAPWCGHCKKMKPEFESAAEVLHGEGDSSGVLAAVDATVNKALAERFHIAEFPTLKYFKNGEKYAVPALRTKKSFIEWMRNPESPPPPDPAWEEQQTSVLHLSGDNFRETLKRKKHALVMFYAPWCPHCKKAIPHFTATADAFKDDRKIACAAIDCVKENNKDLCQQEAVKAYPTFHYYHYGKFVEKYDTNPTSLPGPECHILQPSRRLQGPELSQQQRILVGKDCSIVHEYNGTLIQKSVPESEVASLPGALRSSLLVEMSMILSASVIRVRDGLPLSASTDYEQGTGMQECRKYFKMLSRKLAQLPDRCILKTGRYNINFISSMGVSYMMLCTENYPNVLAFSFLDELQKEFITTYNMMKTNTAVRPYCFIEFDNFIQRTKQRYNNPRSLSTKINLSDMQMEIKLRPPYQISMGELGSANGVTSAFSVDYKGAGKISSAHQRLEPATLSGIVAFILSLLCAALNLIRGFHAIESLLQSDGEDLNYIVAFFLGTAACLYQWNPVWRNA</sequence>
<evidence type="ECO:0000256" key="11">
    <source>
        <dbReference type="ARBA" id="ARBA00022737"/>
    </source>
</evidence>
<evidence type="ECO:0000256" key="9">
    <source>
        <dbReference type="ARBA" id="ARBA00022692"/>
    </source>
</evidence>
<dbReference type="FunFam" id="3.40.30.10:FF:000029">
    <property type="entry name" value="protein disulfide-isomerase A5 isoform X2"/>
    <property type="match status" value="2"/>
</dbReference>
<dbReference type="Proteomes" id="UP000322234">
    <property type="component" value="Unassembled WGS sequence"/>
</dbReference>
<dbReference type="PROSITE" id="PS00194">
    <property type="entry name" value="THIOREDOXIN_1"/>
    <property type="match status" value="1"/>
</dbReference>
<dbReference type="FunFam" id="3.40.30.10:FF:000105">
    <property type="entry name" value="protein disulfide-isomerase A5 isoform X2"/>
    <property type="match status" value="1"/>
</dbReference>
<dbReference type="SUPFAM" id="SSF52833">
    <property type="entry name" value="Thioredoxin-like"/>
    <property type="match status" value="4"/>
</dbReference>
<keyword evidence="17" id="KW-0175">Coiled coil</keyword>
<dbReference type="AlphaFoldDB" id="A0A6B0RKJ0"/>
<dbReference type="InterPro" id="IPR013766">
    <property type="entry name" value="Thioredoxin_domain"/>
</dbReference>
<evidence type="ECO:0000256" key="4">
    <source>
        <dbReference type="ARBA" id="ARBA00006347"/>
    </source>
</evidence>
<dbReference type="CDD" id="cd02997">
    <property type="entry name" value="PDI_a_PDIR"/>
    <property type="match status" value="3"/>
</dbReference>
<dbReference type="InterPro" id="IPR011012">
    <property type="entry name" value="Longin-like_dom_sf"/>
</dbReference>
<keyword evidence="11" id="KW-0677">Repeat</keyword>
<evidence type="ECO:0000256" key="15">
    <source>
        <dbReference type="ARBA" id="ARBA00022989"/>
    </source>
</evidence>
<evidence type="ECO:0000256" key="17">
    <source>
        <dbReference type="ARBA" id="ARBA00023054"/>
    </source>
</evidence>
<evidence type="ECO:0000256" key="20">
    <source>
        <dbReference type="ARBA" id="ARBA00023235"/>
    </source>
</evidence>
<dbReference type="PROSITE" id="PS50859">
    <property type="entry name" value="LONGIN"/>
    <property type="match status" value="1"/>
</dbReference>
<evidence type="ECO:0000256" key="24">
    <source>
        <dbReference type="ARBA" id="ARBA00081731"/>
    </source>
</evidence>
<evidence type="ECO:0000256" key="8">
    <source>
        <dbReference type="ARBA" id="ARBA00022553"/>
    </source>
</evidence>
<accession>A0A6B0RKJ0</accession>
<dbReference type="PROSITE" id="PS51352">
    <property type="entry name" value="THIOREDOXIN_2"/>
    <property type="match status" value="3"/>
</dbReference>
<evidence type="ECO:0000313" key="29">
    <source>
        <dbReference type="Proteomes" id="UP000322234"/>
    </source>
</evidence>
<keyword evidence="21" id="KW-0676">Redox-active center</keyword>
<dbReference type="Pfam" id="PF00085">
    <property type="entry name" value="Thioredoxin"/>
    <property type="match status" value="3"/>
</dbReference>
<evidence type="ECO:0000256" key="16">
    <source>
        <dbReference type="ARBA" id="ARBA00022990"/>
    </source>
</evidence>
<protein>
    <recommendedName>
        <fullName evidence="23">Protein disulfide-isomerase A5</fullName>
        <ecNumber evidence="6">5.3.4.1</ecNumber>
    </recommendedName>
    <alternativeName>
        <fullName evidence="24">SEC22 vesicle-trafficking protein homolog A</fullName>
    </alternativeName>
    <alternativeName>
        <fullName evidence="22">Vesicle-trafficking protein SEC22a</fullName>
    </alternativeName>
</protein>
<dbReference type="GO" id="GO:0015031">
    <property type="term" value="P:protein transport"/>
    <property type="evidence" value="ECO:0007669"/>
    <property type="project" value="UniProtKB-KW"/>
</dbReference>
<dbReference type="PANTHER" id="PTHR45672:SF2">
    <property type="entry name" value="PROTEIN DISULFIDE-ISOMERASE A5"/>
    <property type="match status" value="1"/>
</dbReference>
<dbReference type="Pfam" id="PF13774">
    <property type="entry name" value="Longin"/>
    <property type="match status" value="1"/>
</dbReference>
<keyword evidence="15" id="KW-1133">Transmembrane helix</keyword>
<keyword evidence="8" id="KW-0597">Phosphoprotein</keyword>
<feature type="domain" description="Thioredoxin" evidence="27">
    <location>
        <begin position="387"/>
        <end position="557"/>
    </location>
</feature>
<evidence type="ECO:0000256" key="22">
    <source>
        <dbReference type="ARBA" id="ARBA00074407"/>
    </source>
</evidence>
<evidence type="ECO:0000259" key="26">
    <source>
        <dbReference type="PROSITE" id="PS50859"/>
    </source>
</evidence>
<evidence type="ECO:0000256" key="12">
    <source>
        <dbReference type="ARBA" id="ARBA00022824"/>
    </source>
</evidence>
<dbReference type="InterPro" id="IPR010908">
    <property type="entry name" value="Longin_dom"/>
</dbReference>
<evidence type="ECO:0000256" key="19">
    <source>
        <dbReference type="ARBA" id="ARBA00023157"/>
    </source>
</evidence>
<dbReference type="Gene3D" id="3.30.450.50">
    <property type="entry name" value="Longin domain"/>
    <property type="match status" value="1"/>
</dbReference>
<keyword evidence="29" id="KW-1185">Reference proteome</keyword>
<keyword evidence="9" id="KW-0812">Transmembrane</keyword>
<dbReference type="Gene3D" id="3.40.30.10">
    <property type="entry name" value="Glutaredoxin"/>
    <property type="match status" value="4"/>
</dbReference>
<evidence type="ECO:0000256" key="14">
    <source>
        <dbReference type="ARBA" id="ARBA00022927"/>
    </source>
</evidence>
<evidence type="ECO:0000256" key="7">
    <source>
        <dbReference type="ARBA" id="ARBA00022448"/>
    </source>
</evidence>
<dbReference type="SMART" id="SM01270">
    <property type="entry name" value="Longin"/>
    <property type="match status" value="1"/>
</dbReference>
<evidence type="ECO:0000256" key="10">
    <source>
        <dbReference type="ARBA" id="ARBA00022729"/>
    </source>
</evidence>
<keyword evidence="18" id="KW-0472">Membrane</keyword>
<dbReference type="FunFam" id="3.30.450.50:FF:000010">
    <property type="entry name" value="vesicle-trafficking protein SEC22a isoform X2"/>
    <property type="match status" value="1"/>
</dbReference>
<dbReference type="EMBL" id="VBQZ03000063">
    <property type="protein sequence ID" value="MXQ90345.1"/>
    <property type="molecule type" value="Genomic_DNA"/>
</dbReference>
<keyword evidence="16" id="KW-0007">Acetylation</keyword>
<dbReference type="InterPro" id="IPR046374">
    <property type="entry name" value="PDI_a_PDIR"/>
</dbReference>
<evidence type="ECO:0000256" key="3">
    <source>
        <dbReference type="ARBA" id="ARBA00004477"/>
    </source>
</evidence>
<keyword evidence="12" id="KW-0256">Endoplasmic reticulum</keyword>
<dbReference type="InterPro" id="IPR036249">
    <property type="entry name" value="Thioredoxin-like_sf"/>
</dbReference>
<reference evidence="28" key="1">
    <citation type="submission" date="2019-10" db="EMBL/GenBank/DDBJ databases">
        <title>The sequence and de novo assembly of the wild yak genome.</title>
        <authorList>
            <person name="Liu Y."/>
        </authorList>
    </citation>
    <scope>NUCLEOTIDE SEQUENCE [LARGE SCALE GENOMIC DNA]</scope>
    <source>
        <strain evidence="28">WY2019</strain>
    </source>
</reference>
<dbReference type="GO" id="GO:0016192">
    <property type="term" value="P:vesicle-mediated transport"/>
    <property type="evidence" value="ECO:0007669"/>
    <property type="project" value="UniProtKB-KW"/>
</dbReference>
<evidence type="ECO:0000256" key="13">
    <source>
        <dbReference type="ARBA" id="ARBA00022892"/>
    </source>
</evidence>
<evidence type="ECO:0000256" key="23">
    <source>
        <dbReference type="ARBA" id="ARBA00074921"/>
    </source>
</evidence>
<organism evidence="28 29">
    <name type="scientific">Bos mutus</name>
    <name type="common">wild yak</name>
    <dbReference type="NCBI Taxonomy" id="72004"/>
    <lineage>
        <taxon>Eukaryota</taxon>
        <taxon>Metazoa</taxon>
        <taxon>Chordata</taxon>
        <taxon>Craniata</taxon>
        <taxon>Vertebrata</taxon>
        <taxon>Euteleostomi</taxon>
        <taxon>Mammalia</taxon>
        <taxon>Eutheria</taxon>
        <taxon>Laurasiatheria</taxon>
        <taxon>Artiodactyla</taxon>
        <taxon>Ruminantia</taxon>
        <taxon>Pecora</taxon>
        <taxon>Bovidae</taxon>
        <taxon>Bovinae</taxon>
        <taxon>Bos</taxon>
    </lineage>
</organism>
<dbReference type="GO" id="GO:0003756">
    <property type="term" value="F:protein disulfide isomerase activity"/>
    <property type="evidence" value="ECO:0007669"/>
    <property type="project" value="UniProtKB-EC"/>
</dbReference>
<evidence type="ECO:0000256" key="18">
    <source>
        <dbReference type="ARBA" id="ARBA00023136"/>
    </source>
</evidence>
<feature type="domain" description="Thioredoxin" evidence="27">
    <location>
        <begin position="136"/>
        <end position="263"/>
    </location>
</feature>
<dbReference type="InterPro" id="IPR041865">
    <property type="entry name" value="PDI_b_PDIR_N"/>
</dbReference>
<feature type="domain" description="Longin" evidence="26">
    <location>
        <begin position="570"/>
        <end position="681"/>
    </location>
</feature>
<comment type="function">
    <text evidence="2">May be involved in vesicle transport between the ER and the Golgi complex.</text>
</comment>
<comment type="similarity">
    <text evidence="5">Belongs to the synaptobrevin family.</text>
</comment>
<keyword evidence="10 25" id="KW-0732">Signal</keyword>
<keyword evidence="7" id="KW-0813">Transport</keyword>
<gene>
    <name evidence="28" type="ORF">E5288_WYG011171</name>
</gene>
<dbReference type="Pfam" id="PF25970">
    <property type="entry name" value="SEC22a_C"/>
    <property type="match status" value="1"/>
</dbReference>
<keyword evidence="14" id="KW-0653">Protein transport</keyword>
<keyword evidence="20" id="KW-0413">Isomerase</keyword>
<dbReference type="PANTHER" id="PTHR45672">
    <property type="entry name" value="PROTEIN DISULFIDE-ISOMERASE C17H9.14C-RELATED"/>
    <property type="match status" value="1"/>
</dbReference>
<feature type="signal peptide" evidence="25">
    <location>
        <begin position="1"/>
        <end position="26"/>
    </location>
</feature>
<evidence type="ECO:0000256" key="21">
    <source>
        <dbReference type="ARBA" id="ARBA00023284"/>
    </source>
</evidence>
<name>A0A6B0RKJ0_9CETA</name>
<evidence type="ECO:0000256" key="6">
    <source>
        <dbReference type="ARBA" id="ARBA00012723"/>
    </source>
</evidence>
<comment type="caution">
    <text evidence="28">The sequence shown here is derived from an EMBL/GenBank/DDBJ whole genome shotgun (WGS) entry which is preliminary data.</text>
</comment>
<dbReference type="CDD" id="cd14824">
    <property type="entry name" value="Longin"/>
    <property type="match status" value="1"/>
</dbReference>
<dbReference type="GO" id="GO:0006457">
    <property type="term" value="P:protein folding"/>
    <property type="evidence" value="ECO:0007669"/>
    <property type="project" value="TreeGrafter"/>
</dbReference>
<dbReference type="GO" id="GO:0005789">
    <property type="term" value="C:endoplasmic reticulum membrane"/>
    <property type="evidence" value="ECO:0007669"/>
    <property type="project" value="UniProtKB-SubCell"/>
</dbReference>
<comment type="subcellular location">
    <subcellularLocation>
        <location evidence="3">Endoplasmic reticulum membrane</location>
        <topology evidence="3">Multi-pass membrane protein</topology>
    </subcellularLocation>
</comment>
<feature type="chain" id="PRO_5025341367" description="Protein disulfide-isomerase A5" evidence="25">
    <location>
        <begin position="27"/>
        <end position="811"/>
    </location>
</feature>
<feature type="domain" description="Thioredoxin" evidence="27">
    <location>
        <begin position="274"/>
        <end position="386"/>
    </location>
</feature>